<organism evidence="1">
    <name type="scientific">bioreactor metagenome</name>
    <dbReference type="NCBI Taxonomy" id="1076179"/>
    <lineage>
        <taxon>unclassified sequences</taxon>
        <taxon>metagenomes</taxon>
        <taxon>ecological metagenomes</taxon>
    </lineage>
</organism>
<protein>
    <submittedName>
        <fullName evidence="1">Uncharacterized protein</fullName>
    </submittedName>
</protein>
<sequence>MRADLHLQIFQFGTLPLQFFFVGADLQILDFLRHVVERVDQRAKLRRVPLLLRDLVVDVAALNLLCRFGQPGNGARNLPL</sequence>
<dbReference type="EMBL" id="VSSQ01087485">
    <property type="protein sequence ID" value="MPN34441.1"/>
    <property type="molecule type" value="Genomic_DNA"/>
</dbReference>
<evidence type="ECO:0000313" key="1">
    <source>
        <dbReference type="EMBL" id="MPN34441.1"/>
    </source>
</evidence>
<dbReference type="AlphaFoldDB" id="A0A645H5Z1"/>
<comment type="caution">
    <text evidence="1">The sequence shown here is derived from an EMBL/GenBank/DDBJ whole genome shotgun (WGS) entry which is preliminary data.</text>
</comment>
<accession>A0A645H5Z1</accession>
<proteinExistence type="predicted"/>
<name>A0A645H5Z1_9ZZZZ</name>
<reference evidence="1" key="1">
    <citation type="submission" date="2019-08" db="EMBL/GenBank/DDBJ databases">
        <authorList>
            <person name="Kucharzyk K."/>
            <person name="Murdoch R.W."/>
            <person name="Higgins S."/>
            <person name="Loffler F."/>
        </authorList>
    </citation>
    <scope>NUCLEOTIDE SEQUENCE</scope>
</reference>
<gene>
    <name evidence="1" type="ORF">SDC9_181934</name>
</gene>